<reference evidence="4 5" key="1">
    <citation type="submission" date="2024-04" db="EMBL/GenBank/DDBJ databases">
        <title>Tritrichomonas musculus Genome.</title>
        <authorList>
            <person name="Alves-Ferreira E."/>
            <person name="Grigg M."/>
            <person name="Lorenzi H."/>
            <person name="Galac M."/>
        </authorList>
    </citation>
    <scope>NUCLEOTIDE SEQUENCE [LARGE SCALE GENOMIC DNA]</scope>
    <source>
        <strain evidence="4 5">EAF2021</strain>
    </source>
</reference>
<feature type="compositionally biased region" description="Polar residues" evidence="3">
    <location>
        <begin position="330"/>
        <end position="353"/>
    </location>
</feature>
<feature type="compositionally biased region" description="Basic residues" evidence="3">
    <location>
        <begin position="576"/>
        <end position="590"/>
    </location>
</feature>
<feature type="compositionally biased region" description="Low complexity" evidence="3">
    <location>
        <begin position="15"/>
        <end position="25"/>
    </location>
</feature>
<accession>A0ABR2HG85</accession>
<evidence type="ECO:0000313" key="4">
    <source>
        <dbReference type="EMBL" id="KAK8845729.1"/>
    </source>
</evidence>
<comment type="caution">
    <text evidence="4">The sequence shown here is derived from an EMBL/GenBank/DDBJ whole genome shotgun (WGS) entry which is preliminary data.</text>
</comment>
<keyword evidence="1 2" id="KW-0175">Coiled coil</keyword>
<evidence type="ECO:0000256" key="1">
    <source>
        <dbReference type="ARBA" id="ARBA00023054"/>
    </source>
</evidence>
<feature type="region of interest" description="Disordered" evidence="3">
    <location>
        <begin position="388"/>
        <end position="629"/>
    </location>
</feature>
<feature type="compositionally biased region" description="Low complexity" evidence="3">
    <location>
        <begin position="461"/>
        <end position="477"/>
    </location>
</feature>
<evidence type="ECO:0000313" key="5">
    <source>
        <dbReference type="Proteomes" id="UP001470230"/>
    </source>
</evidence>
<evidence type="ECO:0008006" key="6">
    <source>
        <dbReference type="Google" id="ProtNLM"/>
    </source>
</evidence>
<proteinExistence type="predicted"/>
<protein>
    <recommendedName>
        <fullName evidence="6">Lebercilin domain-containing protein</fullName>
    </recommendedName>
</protein>
<dbReference type="Gene3D" id="1.20.5.340">
    <property type="match status" value="1"/>
</dbReference>
<evidence type="ECO:0000256" key="2">
    <source>
        <dbReference type="SAM" id="Coils"/>
    </source>
</evidence>
<dbReference type="PANTHER" id="PTHR23160:SF19">
    <property type="entry name" value="MYOSIN HEAVY CHAIN-RELATED PROTEIN"/>
    <property type="match status" value="1"/>
</dbReference>
<feature type="region of interest" description="Disordered" evidence="3">
    <location>
        <begin position="194"/>
        <end position="216"/>
    </location>
</feature>
<feature type="compositionally biased region" description="Low complexity" evidence="3">
    <location>
        <begin position="559"/>
        <end position="572"/>
    </location>
</feature>
<feature type="region of interest" description="Disordered" evidence="3">
    <location>
        <begin position="1"/>
        <end position="26"/>
    </location>
</feature>
<organism evidence="4 5">
    <name type="scientific">Tritrichomonas musculus</name>
    <dbReference type="NCBI Taxonomy" id="1915356"/>
    <lineage>
        <taxon>Eukaryota</taxon>
        <taxon>Metamonada</taxon>
        <taxon>Parabasalia</taxon>
        <taxon>Tritrichomonadida</taxon>
        <taxon>Tritrichomonadidae</taxon>
        <taxon>Tritrichomonas</taxon>
    </lineage>
</organism>
<feature type="compositionally biased region" description="Basic and acidic residues" evidence="3">
    <location>
        <begin position="310"/>
        <end position="319"/>
    </location>
</feature>
<name>A0ABR2HG85_9EUKA</name>
<dbReference type="EMBL" id="JAPFFF010000030">
    <property type="protein sequence ID" value="KAK8845729.1"/>
    <property type="molecule type" value="Genomic_DNA"/>
</dbReference>
<feature type="compositionally biased region" description="Basic and acidic residues" evidence="3">
    <location>
        <begin position="533"/>
        <end position="555"/>
    </location>
</feature>
<dbReference type="Proteomes" id="UP001470230">
    <property type="component" value="Unassembled WGS sequence"/>
</dbReference>
<dbReference type="PANTHER" id="PTHR23160">
    <property type="entry name" value="SYNAPTONEMAL COMPLEX PROTEIN-RELATED"/>
    <property type="match status" value="1"/>
</dbReference>
<keyword evidence="5" id="KW-1185">Reference proteome</keyword>
<feature type="coiled-coil region" evidence="2">
    <location>
        <begin position="72"/>
        <end position="153"/>
    </location>
</feature>
<sequence length="629" mass="70653">MEESLSEASERSKSQDSSNSDPSNDARLIAETKSAQLAAKNALLTKENTILKAQIDQSKAIEPKIEKIFQDNKYLTSENRRLKDEIDDIQKRYLILQNSNHDLQKQADEERLRSTLTQKQFTDNSKQEIKNIKSKYQSQMDQISKQLDAIQSKSEKDDIIIKTFNNKIERLLESASNYFNQKFYDIDSFTSFLSTPNSPQRQAPRPSPDFTSQVPQDSVVQLEKKVKKEKQKAKKLENERDELEETVRRMQREISDLKHDHQDEIEKLNKEKREKSEEKALSDFSTSHRIRALESRIEALTRKNEELKEKVEQAEKPFRQPDQAAGYCFTQRSPPSASRFAQQPQFGSPSYRQSPAMYRRPLFNGAVPRPGDHVSFAFPHNCQLGAADAPAQSYASSGPAQEDGQWNMEDGGRNQARSGTNVDAREDGSGQSEGGQAHGSSRGDFVGEFQFQLPDDANACSSARSGSAQAQGSARTGSSRRRQSDALQHRSSSAGGRNRSHASCSARSHSPESSDVPGQIYEYGSSDGLLSHQDAHSHSMQDVKSISEELTDASRQRRGLQAALAGEAASSARHSSGQHRKARRNDRKRTSRESSEKSGRSEEDRHSSTKKSSKDESNEGRVYEMILNQ</sequence>
<gene>
    <name evidence="4" type="ORF">M9Y10_020647</name>
</gene>
<feature type="region of interest" description="Disordered" evidence="3">
    <location>
        <begin position="310"/>
        <end position="355"/>
    </location>
</feature>
<feature type="compositionally biased region" description="Basic and acidic residues" evidence="3">
    <location>
        <begin position="591"/>
        <end position="622"/>
    </location>
</feature>
<evidence type="ECO:0000256" key="3">
    <source>
        <dbReference type="SAM" id="MobiDB-lite"/>
    </source>
</evidence>